<dbReference type="InterPro" id="IPR003961">
    <property type="entry name" value="FN3_dom"/>
</dbReference>
<evidence type="ECO:0000313" key="1">
    <source>
        <dbReference type="EMBL" id="TWI80636.1"/>
    </source>
</evidence>
<reference evidence="1 2" key="1">
    <citation type="journal article" date="2015" name="Stand. Genomic Sci.">
        <title>Genomic Encyclopedia of Bacterial and Archaeal Type Strains, Phase III: the genomes of soil and plant-associated and newly described type strains.</title>
        <authorList>
            <person name="Whitman W.B."/>
            <person name="Woyke T."/>
            <person name="Klenk H.P."/>
            <person name="Zhou Y."/>
            <person name="Lilburn T.G."/>
            <person name="Beck B.J."/>
            <person name="De Vos P."/>
            <person name="Vandamme P."/>
            <person name="Eisen J.A."/>
            <person name="Garrity G."/>
            <person name="Hugenholtz P."/>
            <person name="Kyrpides N.C."/>
        </authorList>
    </citation>
    <scope>NUCLEOTIDE SEQUENCE [LARGE SCALE GENOMIC DNA]</scope>
    <source>
        <strain evidence="1 2">CGMCC 1.7271</strain>
    </source>
</reference>
<gene>
    <name evidence="1" type="ORF">IQ13_3315</name>
</gene>
<dbReference type="InterPro" id="IPR013783">
    <property type="entry name" value="Ig-like_fold"/>
</dbReference>
<dbReference type="EMBL" id="VLLE01000005">
    <property type="protein sequence ID" value="TWI80636.1"/>
    <property type="molecule type" value="Genomic_DNA"/>
</dbReference>
<keyword evidence="2" id="KW-1185">Reference proteome</keyword>
<evidence type="ECO:0008006" key="3">
    <source>
        <dbReference type="Google" id="ProtNLM"/>
    </source>
</evidence>
<dbReference type="AlphaFoldDB" id="A0A562SIQ1"/>
<protein>
    <recommendedName>
        <fullName evidence="3">Fibronectin type-III domain-containing protein</fullName>
    </recommendedName>
</protein>
<sequence length="203" mass="21645">MKRVTTSFVTLSDGNLESKTHSIISNMTGNANFPTPVPALNEVEAAADNFSSALVKAQTGNRADVADKNAKRETLLAVLRQLCSYVNLTANGDAAMLLTSGFDVSKDRQPSIISKPEIIRLENGVASGTLMLSVKAVKGAYSYLHEYTTDATMAPGSWVSNLSTSAKTTLTNLQPGTVYYCRVAAVGSNNQLLYSDALSRMVV</sequence>
<name>A0A562SIQ1_9BACT</name>
<evidence type="ECO:0000313" key="2">
    <source>
        <dbReference type="Proteomes" id="UP000316167"/>
    </source>
</evidence>
<dbReference type="SUPFAM" id="SSF49265">
    <property type="entry name" value="Fibronectin type III"/>
    <property type="match status" value="1"/>
</dbReference>
<dbReference type="Gene3D" id="2.60.40.10">
    <property type="entry name" value="Immunoglobulins"/>
    <property type="match status" value="1"/>
</dbReference>
<dbReference type="OrthoDB" id="656121at2"/>
<accession>A0A562SIQ1</accession>
<dbReference type="CDD" id="cd00063">
    <property type="entry name" value="FN3"/>
    <property type="match status" value="1"/>
</dbReference>
<organism evidence="1 2">
    <name type="scientific">Lacibacter cauensis</name>
    <dbReference type="NCBI Taxonomy" id="510947"/>
    <lineage>
        <taxon>Bacteria</taxon>
        <taxon>Pseudomonadati</taxon>
        <taxon>Bacteroidota</taxon>
        <taxon>Chitinophagia</taxon>
        <taxon>Chitinophagales</taxon>
        <taxon>Chitinophagaceae</taxon>
        <taxon>Lacibacter</taxon>
    </lineage>
</organism>
<dbReference type="Proteomes" id="UP000316167">
    <property type="component" value="Unassembled WGS sequence"/>
</dbReference>
<proteinExistence type="predicted"/>
<comment type="caution">
    <text evidence="1">The sequence shown here is derived from an EMBL/GenBank/DDBJ whole genome shotgun (WGS) entry which is preliminary data.</text>
</comment>
<dbReference type="InterPro" id="IPR036116">
    <property type="entry name" value="FN3_sf"/>
</dbReference>
<dbReference type="RefSeq" id="WP_144887693.1">
    <property type="nucleotide sequence ID" value="NZ_VLLE01000005.1"/>
</dbReference>